<reference evidence="7" key="1">
    <citation type="submission" date="2021-12" db="EMBL/GenBank/DDBJ databases">
        <authorList>
            <person name="King R."/>
        </authorList>
    </citation>
    <scope>NUCLEOTIDE SEQUENCE</scope>
</reference>
<dbReference type="InterPro" id="IPR009311">
    <property type="entry name" value="IFI6/IFI27-like"/>
</dbReference>
<name>A0A9P0BAY5_BRAAE</name>
<gene>
    <name evidence="7" type="ORF">MELIAE_LOCUS8530</name>
</gene>
<organism evidence="7 8">
    <name type="scientific">Brassicogethes aeneus</name>
    <name type="common">Rape pollen beetle</name>
    <name type="synonym">Meligethes aeneus</name>
    <dbReference type="NCBI Taxonomy" id="1431903"/>
    <lineage>
        <taxon>Eukaryota</taxon>
        <taxon>Metazoa</taxon>
        <taxon>Ecdysozoa</taxon>
        <taxon>Arthropoda</taxon>
        <taxon>Hexapoda</taxon>
        <taxon>Insecta</taxon>
        <taxon>Pterygota</taxon>
        <taxon>Neoptera</taxon>
        <taxon>Endopterygota</taxon>
        <taxon>Coleoptera</taxon>
        <taxon>Polyphaga</taxon>
        <taxon>Cucujiformia</taxon>
        <taxon>Nitidulidae</taxon>
        <taxon>Meligethinae</taxon>
        <taxon>Brassicogethes</taxon>
    </lineage>
</organism>
<comment type="subcellular location">
    <subcellularLocation>
        <location evidence="1">Membrane</location>
        <topology evidence="1">Multi-pass membrane protein</topology>
    </subcellularLocation>
</comment>
<dbReference type="PANTHER" id="PTHR16932">
    <property type="entry name" value="INTERFERON ALPHA-INDUCIBLE PROTEIN 27"/>
    <property type="match status" value="1"/>
</dbReference>
<sequence>MLGWVVSVVVDNAGTLTAGVVGAGVAIAAGPAIVSAVGFTAAGIAAKSTAAMMMSCSGGATAAGGVVATLQSVGATGSILGSGVTTAIGGSIGAATGAYINTLFEK</sequence>
<accession>A0A9P0BAY5</accession>
<proteinExistence type="inferred from homology"/>
<dbReference type="InterPro" id="IPR038213">
    <property type="entry name" value="IFI6/IFI27-like_sf"/>
</dbReference>
<dbReference type="Proteomes" id="UP001154078">
    <property type="component" value="Chromosome 5"/>
</dbReference>
<dbReference type="Pfam" id="PF06140">
    <property type="entry name" value="Ifi-6-16"/>
    <property type="match status" value="1"/>
</dbReference>
<dbReference type="GO" id="GO:0097193">
    <property type="term" value="P:intrinsic apoptotic signaling pathway"/>
    <property type="evidence" value="ECO:0007669"/>
    <property type="project" value="TreeGrafter"/>
</dbReference>
<dbReference type="PANTHER" id="PTHR16932:SF18">
    <property type="entry name" value="INTERFERON, ALPHA-INDUCIBLE PROTEIN 27-LIKE 2"/>
    <property type="match status" value="1"/>
</dbReference>
<keyword evidence="3 6" id="KW-0812">Transmembrane</keyword>
<dbReference type="Gene3D" id="6.10.110.10">
    <property type="match status" value="1"/>
</dbReference>
<evidence type="ECO:0000256" key="6">
    <source>
        <dbReference type="SAM" id="Phobius"/>
    </source>
</evidence>
<keyword evidence="8" id="KW-1185">Reference proteome</keyword>
<dbReference type="GO" id="GO:0031966">
    <property type="term" value="C:mitochondrial membrane"/>
    <property type="evidence" value="ECO:0007669"/>
    <property type="project" value="TreeGrafter"/>
</dbReference>
<evidence type="ECO:0000256" key="4">
    <source>
        <dbReference type="ARBA" id="ARBA00022989"/>
    </source>
</evidence>
<evidence type="ECO:0000313" key="8">
    <source>
        <dbReference type="Proteomes" id="UP001154078"/>
    </source>
</evidence>
<keyword evidence="5 6" id="KW-0472">Membrane</keyword>
<evidence type="ECO:0000256" key="1">
    <source>
        <dbReference type="ARBA" id="ARBA00004141"/>
    </source>
</evidence>
<dbReference type="GO" id="GO:0001836">
    <property type="term" value="P:release of cytochrome c from mitochondria"/>
    <property type="evidence" value="ECO:0007669"/>
    <property type="project" value="TreeGrafter"/>
</dbReference>
<evidence type="ECO:0000256" key="2">
    <source>
        <dbReference type="ARBA" id="ARBA00007262"/>
    </source>
</evidence>
<evidence type="ECO:0000313" key="7">
    <source>
        <dbReference type="EMBL" id="CAH0557944.1"/>
    </source>
</evidence>
<protein>
    <submittedName>
        <fullName evidence="7">Uncharacterized protein</fullName>
    </submittedName>
</protein>
<dbReference type="AlphaFoldDB" id="A0A9P0BAY5"/>
<feature type="transmembrane region" description="Helical" evidence="6">
    <location>
        <begin position="20"/>
        <end position="45"/>
    </location>
</feature>
<evidence type="ECO:0000256" key="3">
    <source>
        <dbReference type="ARBA" id="ARBA00022692"/>
    </source>
</evidence>
<keyword evidence="4 6" id="KW-1133">Transmembrane helix</keyword>
<dbReference type="EMBL" id="OV121136">
    <property type="protein sequence ID" value="CAH0557944.1"/>
    <property type="molecule type" value="Genomic_DNA"/>
</dbReference>
<evidence type="ECO:0000256" key="5">
    <source>
        <dbReference type="ARBA" id="ARBA00023136"/>
    </source>
</evidence>
<comment type="similarity">
    <text evidence="2">Belongs to the IFI6/IFI27 family.</text>
</comment>